<evidence type="ECO:0000313" key="4">
    <source>
        <dbReference type="Proteomes" id="UP000579812"/>
    </source>
</evidence>
<dbReference type="Proteomes" id="UP000579812">
    <property type="component" value="Unassembled WGS sequence"/>
</dbReference>
<name>A0A7J6D534_9TELE</name>
<evidence type="ECO:0000256" key="2">
    <source>
        <dbReference type="SAM" id="MobiDB-lite"/>
    </source>
</evidence>
<comment type="caution">
    <text evidence="3">The sequence shown here is derived from an EMBL/GenBank/DDBJ whole genome shotgun (WGS) entry which is preliminary data.</text>
</comment>
<sequence length="192" mass="22442">MENEEEQELERCSTVNENSSASESNSSHDDQMITAETQRRTHLESVEKRPTRRSSTTEVTSMLSSIIDQQRHYFELFAAEEEERHRREVELERERFRLQMELEERRRQTQMEHDQAMLRMFAQVISATTHTAPSQTPFSAPIYATEQSTTLHTLTRDHQSSQGFSVYNQEVFTDASTEVPLSSVLHEINKFN</sequence>
<evidence type="ECO:0000313" key="3">
    <source>
        <dbReference type="EMBL" id="KAF4114337.1"/>
    </source>
</evidence>
<feature type="compositionally biased region" description="Basic and acidic residues" evidence="2">
    <location>
        <begin position="26"/>
        <end position="49"/>
    </location>
</feature>
<organism evidence="3 4">
    <name type="scientific">Onychostoma macrolepis</name>
    <dbReference type="NCBI Taxonomy" id="369639"/>
    <lineage>
        <taxon>Eukaryota</taxon>
        <taxon>Metazoa</taxon>
        <taxon>Chordata</taxon>
        <taxon>Craniata</taxon>
        <taxon>Vertebrata</taxon>
        <taxon>Euteleostomi</taxon>
        <taxon>Actinopterygii</taxon>
        <taxon>Neopterygii</taxon>
        <taxon>Teleostei</taxon>
        <taxon>Ostariophysi</taxon>
        <taxon>Cypriniformes</taxon>
        <taxon>Cyprinidae</taxon>
        <taxon>Acrossocheilinae</taxon>
        <taxon>Onychostoma</taxon>
    </lineage>
</organism>
<proteinExistence type="predicted"/>
<feature type="coiled-coil region" evidence="1">
    <location>
        <begin position="79"/>
        <end position="108"/>
    </location>
</feature>
<protein>
    <submittedName>
        <fullName evidence="3">Uncharacterized protein</fullName>
    </submittedName>
</protein>
<dbReference type="AlphaFoldDB" id="A0A7J6D534"/>
<dbReference type="EMBL" id="JAAMOB010000004">
    <property type="protein sequence ID" value="KAF4114337.1"/>
    <property type="molecule type" value="Genomic_DNA"/>
</dbReference>
<feature type="compositionally biased region" description="Low complexity" evidence="2">
    <location>
        <begin position="16"/>
        <end position="25"/>
    </location>
</feature>
<keyword evidence="4" id="KW-1185">Reference proteome</keyword>
<keyword evidence="1" id="KW-0175">Coiled coil</keyword>
<gene>
    <name evidence="3" type="ORF">G5714_004560</name>
</gene>
<evidence type="ECO:0000256" key="1">
    <source>
        <dbReference type="SAM" id="Coils"/>
    </source>
</evidence>
<accession>A0A7J6D534</accession>
<reference evidence="3 4" key="1">
    <citation type="submission" date="2020-04" db="EMBL/GenBank/DDBJ databases">
        <title>Chromosome-level genome assembly of a cyprinid fish Onychostoma macrolepis by integration of Nanopore Sequencing, Bionano and Hi-C technology.</title>
        <authorList>
            <person name="Wang D."/>
        </authorList>
    </citation>
    <scope>NUCLEOTIDE SEQUENCE [LARGE SCALE GENOMIC DNA]</scope>
    <source>
        <strain evidence="3">SWU-2019</strain>
        <tissue evidence="3">Muscle</tissue>
    </source>
</reference>
<feature type="region of interest" description="Disordered" evidence="2">
    <location>
        <begin position="1"/>
        <end position="58"/>
    </location>
</feature>